<reference evidence="1" key="2">
    <citation type="submission" date="2020-11" db="EMBL/GenBank/DDBJ databases">
        <authorList>
            <person name="McCartney M.A."/>
            <person name="Auch B."/>
            <person name="Kono T."/>
            <person name="Mallez S."/>
            <person name="Becker A."/>
            <person name="Gohl D.M."/>
            <person name="Silverstein K.A.T."/>
            <person name="Koren S."/>
            <person name="Bechman K.B."/>
            <person name="Herman A."/>
            <person name="Abrahante J.E."/>
            <person name="Garbe J."/>
        </authorList>
    </citation>
    <scope>NUCLEOTIDE SEQUENCE</scope>
    <source>
        <strain evidence="1">Duluth1</strain>
        <tissue evidence="1">Whole animal</tissue>
    </source>
</reference>
<evidence type="ECO:0000313" key="1">
    <source>
        <dbReference type="EMBL" id="KAH3751292.1"/>
    </source>
</evidence>
<dbReference type="Proteomes" id="UP000828390">
    <property type="component" value="Unassembled WGS sequence"/>
</dbReference>
<organism evidence="1 2">
    <name type="scientific">Dreissena polymorpha</name>
    <name type="common">Zebra mussel</name>
    <name type="synonym">Mytilus polymorpha</name>
    <dbReference type="NCBI Taxonomy" id="45954"/>
    <lineage>
        <taxon>Eukaryota</taxon>
        <taxon>Metazoa</taxon>
        <taxon>Spiralia</taxon>
        <taxon>Lophotrochozoa</taxon>
        <taxon>Mollusca</taxon>
        <taxon>Bivalvia</taxon>
        <taxon>Autobranchia</taxon>
        <taxon>Heteroconchia</taxon>
        <taxon>Euheterodonta</taxon>
        <taxon>Imparidentia</taxon>
        <taxon>Neoheterodontei</taxon>
        <taxon>Myida</taxon>
        <taxon>Dreissenoidea</taxon>
        <taxon>Dreissenidae</taxon>
        <taxon>Dreissena</taxon>
    </lineage>
</organism>
<proteinExistence type="predicted"/>
<name>A0A9D4DKI3_DREPO</name>
<keyword evidence="2" id="KW-1185">Reference proteome</keyword>
<protein>
    <submittedName>
        <fullName evidence="1">Uncharacterized protein</fullName>
    </submittedName>
</protein>
<gene>
    <name evidence="1" type="ORF">DPMN_185845</name>
</gene>
<sequence length="168" mass="19311">MFHKDWTINVTSRELTIKMRRTLSAMYFNRPEPTNVLTMFYEDWIKHNAPPPGGHAIYGKNAPPSGGHSFQQTGTIFKLIQDIIRTCVLTKFHEDWTIHATSWGYDPPPGSHVFQQRGTVANIIRTNILTKFREDSTKYVTSIVLTRKNATPPGGNFFQRTKTIFQLK</sequence>
<reference evidence="1" key="1">
    <citation type="journal article" date="2019" name="bioRxiv">
        <title>The Genome of the Zebra Mussel, Dreissena polymorpha: A Resource for Invasive Species Research.</title>
        <authorList>
            <person name="McCartney M.A."/>
            <person name="Auch B."/>
            <person name="Kono T."/>
            <person name="Mallez S."/>
            <person name="Zhang Y."/>
            <person name="Obille A."/>
            <person name="Becker A."/>
            <person name="Abrahante J.E."/>
            <person name="Garbe J."/>
            <person name="Badalamenti J.P."/>
            <person name="Herman A."/>
            <person name="Mangelson H."/>
            <person name="Liachko I."/>
            <person name="Sullivan S."/>
            <person name="Sone E.D."/>
            <person name="Koren S."/>
            <person name="Silverstein K.A.T."/>
            <person name="Beckman K.B."/>
            <person name="Gohl D.M."/>
        </authorList>
    </citation>
    <scope>NUCLEOTIDE SEQUENCE</scope>
    <source>
        <strain evidence="1">Duluth1</strain>
        <tissue evidence="1">Whole animal</tissue>
    </source>
</reference>
<dbReference type="EMBL" id="JAIWYP010000010">
    <property type="protein sequence ID" value="KAH3751292.1"/>
    <property type="molecule type" value="Genomic_DNA"/>
</dbReference>
<dbReference type="AlphaFoldDB" id="A0A9D4DKI3"/>
<evidence type="ECO:0000313" key="2">
    <source>
        <dbReference type="Proteomes" id="UP000828390"/>
    </source>
</evidence>
<comment type="caution">
    <text evidence="1">The sequence shown here is derived from an EMBL/GenBank/DDBJ whole genome shotgun (WGS) entry which is preliminary data.</text>
</comment>
<accession>A0A9D4DKI3</accession>